<sequence length="130" mass="14882">MPTLPSLFEIWGTSKGETEEFPKSDNTLQEKDKLNLQQRPTPIVEGYGREGGCATNDVVGTSTHYSEYGYARIEAMLQKYMKLQRFETYKNNNRIVNILIVILVILLLGMFTLMYMLSNLSAGYPYPRCI</sequence>
<dbReference type="AlphaFoldDB" id="A0A6C0CKF7"/>
<reference evidence="2" key="1">
    <citation type="journal article" date="2020" name="Nature">
        <title>Giant virus diversity and host interactions through global metagenomics.</title>
        <authorList>
            <person name="Schulz F."/>
            <person name="Roux S."/>
            <person name="Paez-Espino D."/>
            <person name="Jungbluth S."/>
            <person name="Walsh D.A."/>
            <person name="Denef V.J."/>
            <person name="McMahon K.D."/>
            <person name="Konstantinidis K.T."/>
            <person name="Eloe-Fadrosh E.A."/>
            <person name="Kyrpides N.C."/>
            <person name="Woyke T."/>
        </authorList>
    </citation>
    <scope>NUCLEOTIDE SEQUENCE</scope>
    <source>
        <strain evidence="2">GVMAG-M-3300021343-4</strain>
    </source>
</reference>
<keyword evidence="1" id="KW-1133">Transmembrane helix</keyword>
<accession>A0A6C0CKF7</accession>
<feature type="transmembrane region" description="Helical" evidence="1">
    <location>
        <begin position="95"/>
        <end position="117"/>
    </location>
</feature>
<organism evidence="2">
    <name type="scientific">viral metagenome</name>
    <dbReference type="NCBI Taxonomy" id="1070528"/>
    <lineage>
        <taxon>unclassified sequences</taxon>
        <taxon>metagenomes</taxon>
        <taxon>organismal metagenomes</taxon>
    </lineage>
</organism>
<dbReference type="EMBL" id="MN739438">
    <property type="protein sequence ID" value="QHT04783.1"/>
    <property type="molecule type" value="Genomic_DNA"/>
</dbReference>
<evidence type="ECO:0000313" key="2">
    <source>
        <dbReference type="EMBL" id="QHT04783.1"/>
    </source>
</evidence>
<protein>
    <submittedName>
        <fullName evidence="2">Uncharacterized protein</fullName>
    </submittedName>
</protein>
<name>A0A6C0CKF7_9ZZZZ</name>
<keyword evidence="1" id="KW-0812">Transmembrane</keyword>
<evidence type="ECO:0000256" key="1">
    <source>
        <dbReference type="SAM" id="Phobius"/>
    </source>
</evidence>
<proteinExistence type="predicted"/>
<keyword evidence="1" id="KW-0472">Membrane</keyword>